<keyword evidence="1" id="KW-0812">Transmembrane</keyword>
<keyword evidence="1" id="KW-0472">Membrane</keyword>
<proteinExistence type="predicted"/>
<keyword evidence="1" id="KW-1133">Transmembrane helix</keyword>
<dbReference type="EMBL" id="JAPDFW010000081">
    <property type="protein sequence ID" value="KAJ5072328.1"/>
    <property type="molecule type" value="Genomic_DNA"/>
</dbReference>
<dbReference type="SUPFAM" id="SSF81383">
    <property type="entry name" value="F-box domain"/>
    <property type="match status" value="1"/>
</dbReference>
<evidence type="ECO:0000313" key="4">
    <source>
        <dbReference type="Proteomes" id="UP001149090"/>
    </source>
</evidence>
<organism evidence="3 4">
    <name type="scientific">Anaeramoeba ignava</name>
    <name type="common">Anaerobic marine amoeba</name>
    <dbReference type="NCBI Taxonomy" id="1746090"/>
    <lineage>
        <taxon>Eukaryota</taxon>
        <taxon>Metamonada</taxon>
        <taxon>Anaeramoebidae</taxon>
        <taxon>Anaeramoeba</taxon>
    </lineage>
</organism>
<dbReference type="InterPro" id="IPR001810">
    <property type="entry name" value="F-box_dom"/>
</dbReference>
<dbReference type="PROSITE" id="PS50181">
    <property type="entry name" value="FBOX"/>
    <property type="match status" value="1"/>
</dbReference>
<feature type="transmembrane region" description="Helical" evidence="1">
    <location>
        <begin position="274"/>
        <end position="299"/>
    </location>
</feature>
<keyword evidence="4" id="KW-1185">Reference proteome</keyword>
<feature type="domain" description="F-box" evidence="2">
    <location>
        <begin position="64"/>
        <end position="110"/>
    </location>
</feature>
<dbReference type="Pfam" id="PF12937">
    <property type="entry name" value="F-box-like"/>
    <property type="match status" value="1"/>
</dbReference>
<feature type="transmembrane region" description="Helical" evidence="1">
    <location>
        <begin position="420"/>
        <end position="442"/>
    </location>
</feature>
<feature type="transmembrane region" description="Helical" evidence="1">
    <location>
        <begin position="369"/>
        <end position="388"/>
    </location>
</feature>
<dbReference type="SMART" id="SM00256">
    <property type="entry name" value="FBOX"/>
    <property type="match status" value="1"/>
</dbReference>
<evidence type="ECO:0000259" key="2">
    <source>
        <dbReference type="PROSITE" id="PS50181"/>
    </source>
</evidence>
<protein>
    <submittedName>
        <fullName evidence="3">F-box only protein</fullName>
    </submittedName>
</protein>
<accession>A0A9Q0RAB7</accession>
<dbReference type="Gene3D" id="1.20.1280.50">
    <property type="match status" value="1"/>
</dbReference>
<feature type="transmembrane region" description="Helical" evidence="1">
    <location>
        <begin position="337"/>
        <end position="354"/>
    </location>
</feature>
<feature type="transmembrane region" description="Helical" evidence="1">
    <location>
        <begin position="305"/>
        <end position="325"/>
    </location>
</feature>
<evidence type="ECO:0000313" key="3">
    <source>
        <dbReference type="EMBL" id="KAJ5072328.1"/>
    </source>
</evidence>
<dbReference type="AlphaFoldDB" id="A0A9Q0RAB7"/>
<gene>
    <name evidence="3" type="ORF">M0811_01342</name>
</gene>
<dbReference type="OrthoDB" id="3219396at2759"/>
<feature type="transmembrane region" description="Helical" evidence="1">
    <location>
        <begin position="243"/>
        <end position="262"/>
    </location>
</feature>
<dbReference type="Proteomes" id="UP001149090">
    <property type="component" value="Unassembled WGS sequence"/>
</dbReference>
<sequence length="487" mass="57539">MNQNQITRIEKELNTEAINSNNFYHSNISNIYLIPITNNELESLKKSKFLSPPLKLKKSPKKENLIIDILPIEILLLIMEYLVPGEIILLSMVCKFLNDLSKDKVLWMKLAIRFEKFFIWEKIITTPPDLRSNHQIAGKLKDYKKFFSKKSNHDISHLDPNFDPSLYEDLYEINKRISNTNQYIFKSVKRQRVFYLNQINNHQKHLLAKGKEIWKMLKEQKKKAFTNTYYSPSYEYRELWDSVFMFLSCFVPFFFLFSLILIHLRLDWGYPINIFWISSPLIFLGILFIINFSFLWRYYPSDWQVFFNFIFVLITLMFTITLITLKLNGKISTKFSIIFIPFYIMFMILIYEGINPLLLNPRSSTETMVSFFGVCILLFFFILLGFTLDGLIRNYALTFLFFGIGCEFLLYALSKSGAPFIVPFLLSVATFLFVAGSSLYGYGWVKSFLVCFSPIFLVDLSFCFVSFWFVIDNLRKLIESISSIYFR</sequence>
<evidence type="ECO:0000256" key="1">
    <source>
        <dbReference type="SAM" id="Phobius"/>
    </source>
</evidence>
<reference evidence="3" key="1">
    <citation type="submission" date="2022-10" db="EMBL/GenBank/DDBJ databases">
        <title>Novel sulphate-reducing endosymbionts in the free-living metamonad Anaeramoeba.</title>
        <authorList>
            <person name="Jerlstrom-Hultqvist J."/>
            <person name="Cepicka I."/>
            <person name="Gallot-Lavallee L."/>
            <person name="Salas-Leiva D."/>
            <person name="Curtis B.A."/>
            <person name="Zahonova K."/>
            <person name="Pipaliya S."/>
            <person name="Dacks J."/>
            <person name="Roger A.J."/>
        </authorList>
    </citation>
    <scope>NUCLEOTIDE SEQUENCE</scope>
    <source>
        <strain evidence="3">BMAN</strain>
    </source>
</reference>
<name>A0A9Q0RAB7_ANAIG</name>
<feature type="transmembrane region" description="Helical" evidence="1">
    <location>
        <begin position="449"/>
        <end position="471"/>
    </location>
</feature>
<comment type="caution">
    <text evidence="3">The sequence shown here is derived from an EMBL/GenBank/DDBJ whole genome shotgun (WGS) entry which is preliminary data.</text>
</comment>
<dbReference type="InterPro" id="IPR036047">
    <property type="entry name" value="F-box-like_dom_sf"/>
</dbReference>